<feature type="region of interest" description="Disordered" evidence="1">
    <location>
        <begin position="63"/>
        <end position="108"/>
    </location>
</feature>
<proteinExistence type="predicted"/>
<name>A0ABR1FYK6_AURAN</name>
<organism evidence="2 3">
    <name type="scientific">Aureococcus anophagefferens</name>
    <name type="common">Harmful bloom alga</name>
    <dbReference type="NCBI Taxonomy" id="44056"/>
    <lineage>
        <taxon>Eukaryota</taxon>
        <taxon>Sar</taxon>
        <taxon>Stramenopiles</taxon>
        <taxon>Ochrophyta</taxon>
        <taxon>Pelagophyceae</taxon>
        <taxon>Pelagomonadales</taxon>
        <taxon>Pelagomonadaceae</taxon>
        <taxon>Aureococcus</taxon>
    </lineage>
</organism>
<gene>
    <name evidence="2" type="ORF">SO694_00050053</name>
</gene>
<feature type="compositionally biased region" description="Basic residues" evidence="1">
    <location>
        <begin position="95"/>
        <end position="108"/>
    </location>
</feature>
<feature type="region of interest" description="Disordered" evidence="1">
    <location>
        <begin position="1"/>
        <end position="31"/>
    </location>
</feature>
<sequence>MSKRWWQEESAAEAGFDFETANDGGDDDDADYVKTGPYIGRAVRRTFGRGVVSYGVARSAAPARDAGDDAAADAAPRPSLGDGDVAPRAPLGARRGVRRRRPTTPRRRRGRAALAACWRGLEFLGGLGASEPVLAGFGADLCLTFHDVAATAPDPLRALALYHVERLAQRWKGAHEAALDVAQIEPVEVCDLLAGVVAVARAGAAHASLKMECKAVADRVVGARGRRRAADAFLSADVLGKPIGDVNDSRRRAGRCRAATNAVLCASLAERAEVPVGADEAEVWAWLDPLRPYAPYEAMGWEDWLDQLTLAVTLVAVASNDCALRLPPSLLPAEYALVADPATLRRCVKKRDVHLVGDVATCLRVFGAADDDARVVVARDFLVKAQIRGGVEAGSWPTRDGDATSYAAYHAARCAVRALYAPTFRGFGPASPALRGVLRVAGDAHGRCGARVYGARHVAKIADRYREENADVDAAARNFDLEERAARRLAGLLKWKRAMEARTIDDYDEGDERARKKRNKKRLR</sequence>
<reference evidence="2 3" key="1">
    <citation type="submission" date="2024-03" db="EMBL/GenBank/DDBJ databases">
        <title>Aureococcus anophagefferens CCMP1851 and Kratosvirus quantuckense: Draft genome of a second virus-susceptible host strain in the model system.</title>
        <authorList>
            <person name="Chase E."/>
            <person name="Truchon A.R."/>
            <person name="Schepens W."/>
            <person name="Wilhelm S.W."/>
        </authorList>
    </citation>
    <scope>NUCLEOTIDE SEQUENCE [LARGE SCALE GENOMIC DNA]</scope>
    <source>
        <strain evidence="2 3">CCMP1851</strain>
    </source>
</reference>
<accession>A0ABR1FYK6</accession>
<dbReference type="Proteomes" id="UP001363151">
    <property type="component" value="Unassembled WGS sequence"/>
</dbReference>
<protein>
    <submittedName>
        <fullName evidence="2">Uncharacterized protein</fullName>
    </submittedName>
</protein>
<comment type="caution">
    <text evidence="2">The sequence shown here is derived from an EMBL/GenBank/DDBJ whole genome shotgun (WGS) entry which is preliminary data.</text>
</comment>
<evidence type="ECO:0000313" key="3">
    <source>
        <dbReference type="Proteomes" id="UP001363151"/>
    </source>
</evidence>
<evidence type="ECO:0000313" key="2">
    <source>
        <dbReference type="EMBL" id="KAK7241281.1"/>
    </source>
</evidence>
<dbReference type="EMBL" id="JBBJCI010000203">
    <property type="protein sequence ID" value="KAK7241281.1"/>
    <property type="molecule type" value="Genomic_DNA"/>
</dbReference>
<keyword evidence="3" id="KW-1185">Reference proteome</keyword>
<evidence type="ECO:0000256" key="1">
    <source>
        <dbReference type="SAM" id="MobiDB-lite"/>
    </source>
</evidence>